<dbReference type="Proteomes" id="UP000824890">
    <property type="component" value="Unassembled WGS sequence"/>
</dbReference>
<evidence type="ECO:0000313" key="1">
    <source>
        <dbReference type="EMBL" id="KAH0891635.1"/>
    </source>
</evidence>
<dbReference type="EMBL" id="JAGKQM010000013">
    <property type="protein sequence ID" value="KAH0891635.1"/>
    <property type="molecule type" value="Genomic_DNA"/>
</dbReference>
<comment type="caution">
    <text evidence="1">The sequence shown here is derived from an EMBL/GenBank/DDBJ whole genome shotgun (WGS) entry which is preliminary data.</text>
</comment>
<proteinExistence type="predicted"/>
<organism evidence="1 2">
    <name type="scientific">Brassica napus</name>
    <name type="common">Rape</name>
    <dbReference type="NCBI Taxonomy" id="3708"/>
    <lineage>
        <taxon>Eukaryota</taxon>
        <taxon>Viridiplantae</taxon>
        <taxon>Streptophyta</taxon>
        <taxon>Embryophyta</taxon>
        <taxon>Tracheophyta</taxon>
        <taxon>Spermatophyta</taxon>
        <taxon>Magnoliopsida</taxon>
        <taxon>eudicotyledons</taxon>
        <taxon>Gunneridae</taxon>
        <taxon>Pentapetalae</taxon>
        <taxon>rosids</taxon>
        <taxon>malvids</taxon>
        <taxon>Brassicales</taxon>
        <taxon>Brassicaceae</taxon>
        <taxon>Brassiceae</taxon>
        <taxon>Brassica</taxon>
    </lineage>
</organism>
<evidence type="ECO:0000313" key="2">
    <source>
        <dbReference type="Proteomes" id="UP000824890"/>
    </source>
</evidence>
<accession>A0ABQ8AGG7</accession>
<keyword evidence="2" id="KW-1185">Reference proteome</keyword>
<sequence length="64" mass="7451">MNLAKISVYDNNSQAFFVLLGDAGREWTWKHASELVDNNFEVTSHQLKILSQFIKTHFIPPQKF</sequence>
<reference evidence="1 2" key="1">
    <citation type="submission" date="2021-05" db="EMBL/GenBank/DDBJ databases">
        <title>Genome Assembly of Synthetic Allotetraploid Brassica napus Reveals Homoeologous Exchanges between Subgenomes.</title>
        <authorList>
            <person name="Davis J.T."/>
        </authorList>
    </citation>
    <scope>NUCLEOTIDE SEQUENCE [LARGE SCALE GENOMIC DNA]</scope>
    <source>
        <strain evidence="2">cv. Da-Ae</strain>
        <tissue evidence="1">Seedling</tissue>
    </source>
</reference>
<gene>
    <name evidence="1" type="ORF">HID58_054064</name>
</gene>
<protein>
    <submittedName>
        <fullName evidence="1">Uncharacterized protein</fullName>
    </submittedName>
</protein>
<name>A0ABQ8AGG7_BRANA</name>